<dbReference type="InterPro" id="IPR016181">
    <property type="entry name" value="Acyl_CoA_acyltransferase"/>
</dbReference>
<name>A0A7D7R588_9NOSO</name>
<protein>
    <submittedName>
        <fullName evidence="2">GNAT family N-acetyltransferase</fullName>
    </submittedName>
</protein>
<dbReference type="Proteomes" id="UP000514713">
    <property type="component" value="Chromosome"/>
</dbReference>
<evidence type="ECO:0000313" key="3">
    <source>
        <dbReference type="Proteomes" id="UP000514713"/>
    </source>
</evidence>
<accession>A0A7D7R588</accession>
<dbReference type="AlphaFoldDB" id="A0A7D7R588"/>
<keyword evidence="3" id="KW-1185">Reference proteome</keyword>
<reference evidence="3" key="1">
    <citation type="submission" date="2020-06" db="EMBL/GenBank/DDBJ databases">
        <title>Nostoc edaphicum CCNP1411 genome.</title>
        <authorList>
            <person name="Fidor A."/>
            <person name="Grabski M."/>
            <person name="Gawor J."/>
            <person name="Gromadka R."/>
            <person name="Wegrzyn G."/>
            <person name="Mazur-Marzec H."/>
        </authorList>
    </citation>
    <scope>NUCLEOTIDE SEQUENCE [LARGE SCALE GENOMIC DNA]</scope>
    <source>
        <strain evidence="3">CCNP1411</strain>
    </source>
</reference>
<sequence length="49" mass="5665">MKTARLLLRPYTPQDLDELASILSNPAVMRYSLRGPIPKDQVKEALYKY</sequence>
<dbReference type="EMBL" id="CP054698">
    <property type="protein sequence ID" value="QMS89746.1"/>
    <property type="molecule type" value="Genomic_DNA"/>
</dbReference>
<dbReference type="GO" id="GO:0016747">
    <property type="term" value="F:acyltransferase activity, transferring groups other than amino-acyl groups"/>
    <property type="evidence" value="ECO:0007669"/>
    <property type="project" value="InterPro"/>
</dbReference>
<dbReference type="SUPFAM" id="SSF55729">
    <property type="entry name" value="Acyl-CoA N-acyltransferases (Nat)"/>
    <property type="match status" value="1"/>
</dbReference>
<dbReference type="Pfam" id="PF13302">
    <property type="entry name" value="Acetyltransf_3"/>
    <property type="match status" value="1"/>
</dbReference>
<dbReference type="InterPro" id="IPR000182">
    <property type="entry name" value="GNAT_dom"/>
</dbReference>
<gene>
    <name evidence="2" type="ORF">HUN01_19955</name>
</gene>
<evidence type="ECO:0000313" key="2">
    <source>
        <dbReference type="EMBL" id="QMS89746.1"/>
    </source>
</evidence>
<organism evidence="2 3">
    <name type="scientific">Nostoc edaphicum CCNP1411</name>
    <dbReference type="NCBI Taxonomy" id="1472755"/>
    <lineage>
        <taxon>Bacteria</taxon>
        <taxon>Bacillati</taxon>
        <taxon>Cyanobacteriota</taxon>
        <taxon>Cyanophyceae</taxon>
        <taxon>Nostocales</taxon>
        <taxon>Nostocaceae</taxon>
        <taxon>Nostoc</taxon>
    </lineage>
</organism>
<proteinExistence type="predicted"/>
<keyword evidence="2" id="KW-0808">Transferase</keyword>
<dbReference type="RefSeq" id="WP_181932748.1">
    <property type="nucleotide sequence ID" value="NZ_CP054698.1"/>
</dbReference>
<evidence type="ECO:0000259" key="1">
    <source>
        <dbReference type="Pfam" id="PF13302"/>
    </source>
</evidence>
<dbReference type="Gene3D" id="3.40.630.30">
    <property type="match status" value="1"/>
</dbReference>
<dbReference type="KEGG" id="ned:HUN01_19955"/>
<feature type="domain" description="N-acetyltransferase" evidence="1">
    <location>
        <begin position="5"/>
        <end position="46"/>
    </location>
</feature>